<feature type="domain" description="UCH catalytic" evidence="10">
    <location>
        <begin position="3"/>
        <end position="227"/>
    </location>
</feature>
<evidence type="ECO:0000256" key="3">
    <source>
        <dbReference type="ARBA" id="ARBA00022670"/>
    </source>
</evidence>
<dbReference type="CDD" id="cd09616">
    <property type="entry name" value="Peptidase_C12_UCH_L1_L3"/>
    <property type="match status" value="1"/>
</dbReference>
<proteinExistence type="inferred from homology"/>
<dbReference type="Gene3D" id="3.40.532.10">
    <property type="entry name" value="Peptidase C12, ubiquitin carboxyl-terminal hydrolase"/>
    <property type="match status" value="1"/>
</dbReference>
<dbReference type="AlphaFoldDB" id="A0AAV8UQ56"/>
<comment type="caution">
    <text evidence="11">The sequence shown here is derived from an EMBL/GenBank/DDBJ whole genome shotgun (WGS) entry which is preliminary data.</text>
</comment>
<dbReference type="Proteomes" id="UP001157974">
    <property type="component" value="Unassembled WGS sequence"/>
</dbReference>
<dbReference type="InterPro" id="IPR001578">
    <property type="entry name" value="Peptidase_C12_UCH"/>
</dbReference>
<feature type="region of interest" description="Disordered" evidence="9">
    <location>
        <begin position="131"/>
        <end position="162"/>
    </location>
</feature>
<dbReference type="SUPFAM" id="SSF54001">
    <property type="entry name" value="Cysteine proteinases"/>
    <property type="match status" value="1"/>
</dbReference>
<keyword evidence="12" id="KW-1185">Reference proteome</keyword>
<evidence type="ECO:0000259" key="10">
    <source>
        <dbReference type="PROSITE" id="PS52048"/>
    </source>
</evidence>
<dbReference type="GO" id="GO:0005737">
    <property type="term" value="C:cytoplasm"/>
    <property type="evidence" value="ECO:0007669"/>
    <property type="project" value="TreeGrafter"/>
</dbReference>
<dbReference type="PANTHER" id="PTHR10589:SF17">
    <property type="entry name" value="UBIQUITIN CARBOXYL-TERMINAL HYDROLASE"/>
    <property type="match status" value="1"/>
</dbReference>
<feature type="site" description="Important for enzyme activity" evidence="7">
    <location>
        <position position="182"/>
    </location>
</feature>
<protein>
    <recommendedName>
        <fullName evidence="8">Ubiquitin carboxyl-terminal hydrolase</fullName>
        <ecNumber evidence="8">3.4.19.12</ecNumber>
    </recommendedName>
</protein>
<evidence type="ECO:0000313" key="11">
    <source>
        <dbReference type="EMBL" id="KAJ8902711.1"/>
    </source>
</evidence>
<dbReference type="GO" id="GO:0016579">
    <property type="term" value="P:protein deubiquitination"/>
    <property type="evidence" value="ECO:0007669"/>
    <property type="project" value="TreeGrafter"/>
</dbReference>
<dbReference type="FunFam" id="3.40.532.10:FF:000006">
    <property type="entry name" value="Ubiquitin carboxyl-terminal hydrolase"/>
    <property type="match status" value="1"/>
</dbReference>
<dbReference type="InterPro" id="IPR036959">
    <property type="entry name" value="Peptidase_C12_UCH_sf"/>
</dbReference>
<dbReference type="Pfam" id="PF01088">
    <property type="entry name" value="Peptidase_C12"/>
    <property type="match status" value="1"/>
</dbReference>
<feature type="active site" description="Proton donor" evidence="7">
    <location>
        <position position="167"/>
    </location>
</feature>
<gene>
    <name evidence="11" type="ORF">NDN08_006031</name>
</gene>
<dbReference type="PROSITE" id="PS52048">
    <property type="entry name" value="UCH_DOMAIN"/>
    <property type="match status" value="1"/>
</dbReference>
<evidence type="ECO:0000256" key="8">
    <source>
        <dbReference type="RuleBase" id="RU361215"/>
    </source>
</evidence>
<dbReference type="EC" id="3.4.19.12" evidence="8"/>
<feature type="site" description="Transition state stabilizer" evidence="7">
    <location>
        <position position="87"/>
    </location>
</feature>
<dbReference type="InterPro" id="IPR038765">
    <property type="entry name" value="Papain-like_cys_pep_sf"/>
</dbReference>
<dbReference type="PANTHER" id="PTHR10589">
    <property type="entry name" value="UBIQUITIN CARBOXYL-TERMINAL HYDROLASE"/>
    <property type="match status" value="1"/>
</dbReference>
<evidence type="ECO:0000256" key="6">
    <source>
        <dbReference type="ARBA" id="ARBA00022807"/>
    </source>
</evidence>
<keyword evidence="4 7" id="KW-0833">Ubl conjugation pathway</keyword>
<evidence type="ECO:0000313" key="12">
    <source>
        <dbReference type="Proteomes" id="UP001157974"/>
    </source>
</evidence>
<keyword evidence="5 7" id="KW-0378">Hydrolase</keyword>
<evidence type="ECO:0000256" key="2">
    <source>
        <dbReference type="ARBA" id="ARBA00009326"/>
    </source>
</evidence>
<evidence type="ECO:0000256" key="9">
    <source>
        <dbReference type="SAM" id="MobiDB-lite"/>
    </source>
</evidence>
<organism evidence="11 12">
    <name type="scientific">Rhodosorus marinus</name>
    <dbReference type="NCBI Taxonomy" id="101924"/>
    <lineage>
        <taxon>Eukaryota</taxon>
        <taxon>Rhodophyta</taxon>
        <taxon>Stylonematophyceae</taxon>
        <taxon>Stylonematales</taxon>
        <taxon>Stylonemataceae</taxon>
        <taxon>Rhodosorus</taxon>
    </lineage>
</organism>
<evidence type="ECO:0000256" key="4">
    <source>
        <dbReference type="ARBA" id="ARBA00022786"/>
    </source>
</evidence>
<sequence length="227" mass="25477">MKVWIPLESNPELITKYAGELGMGPGYEFQEILSLELLEMVPRPVYAVVLLFPLTEKIVSASEEREKENLDQSVSSSAPEQPFFCRQTISNACGTIAVLHSVTNNMDKLSIRPDSFFKKFFDETISMNPSKRAEALQNNEELEASQEKFSKEGETAAPDRHDPLDTHFIAFVESSNKLVELDGRKASPIDHGDTSPDSLLEDAARIIKEKFMAMDPSELRFTMMALV</sequence>
<dbReference type="GO" id="GO:0006511">
    <property type="term" value="P:ubiquitin-dependent protein catabolic process"/>
    <property type="evidence" value="ECO:0007669"/>
    <property type="project" value="UniProtKB-UniRule"/>
</dbReference>
<dbReference type="EMBL" id="JAMWBK010000008">
    <property type="protein sequence ID" value="KAJ8902711.1"/>
    <property type="molecule type" value="Genomic_DNA"/>
</dbReference>
<dbReference type="GO" id="GO:0004843">
    <property type="term" value="F:cysteine-type deubiquitinase activity"/>
    <property type="evidence" value="ECO:0007669"/>
    <property type="project" value="UniProtKB-UniRule"/>
</dbReference>
<dbReference type="PRINTS" id="PR00707">
    <property type="entry name" value="UBCTHYDRLASE"/>
</dbReference>
<evidence type="ECO:0000256" key="1">
    <source>
        <dbReference type="ARBA" id="ARBA00000707"/>
    </source>
</evidence>
<comment type="similarity">
    <text evidence="2 7 8">Belongs to the peptidase C12 family.</text>
</comment>
<keyword evidence="3 7" id="KW-0645">Protease</keyword>
<reference evidence="11 12" key="1">
    <citation type="journal article" date="2023" name="Nat. Commun.">
        <title>Origin of minicircular mitochondrial genomes in red algae.</title>
        <authorList>
            <person name="Lee Y."/>
            <person name="Cho C.H."/>
            <person name="Lee Y.M."/>
            <person name="Park S.I."/>
            <person name="Yang J.H."/>
            <person name="West J.A."/>
            <person name="Bhattacharya D."/>
            <person name="Yoon H.S."/>
        </authorList>
    </citation>
    <scope>NUCLEOTIDE SEQUENCE [LARGE SCALE GENOMIC DNA]</scope>
    <source>
        <strain evidence="11 12">CCMP1338</strain>
        <tissue evidence="11">Whole cell</tissue>
    </source>
</reference>
<comment type="catalytic activity">
    <reaction evidence="1 7 8">
        <text>Thiol-dependent hydrolysis of ester, thioester, amide, peptide and isopeptide bonds formed by the C-terminal Gly of ubiquitin (a 76-residue protein attached to proteins as an intracellular targeting signal).</text>
        <dbReference type="EC" id="3.4.19.12"/>
    </reaction>
</comment>
<keyword evidence="6 7" id="KW-0788">Thiol protease</keyword>
<feature type="active site" description="Nucleophile" evidence="7">
    <location>
        <position position="93"/>
    </location>
</feature>
<name>A0AAV8UQ56_9RHOD</name>
<accession>A0AAV8UQ56</accession>
<evidence type="ECO:0000256" key="5">
    <source>
        <dbReference type="ARBA" id="ARBA00022801"/>
    </source>
</evidence>
<feature type="compositionally biased region" description="Basic and acidic residues" evidence="9">
    <location>
        <begin position="145"/>
        <end position="162"/>
    </location>
</feature>
<evidence type="ECO:0000256" key="7">
    <source>
        <dbReference type="PROSITE-ProRule" id="PRU01393"/>
    </source>
</evidence>